<reference evidence="3 4" key="1">
    <citation type="journal article" date="2021" name="Comput. Struct. Biotechnol. J.">
        <title>De novo genome assembly of the potent medicinal plant Rehmannia glutinosa using nanopore technology.</title>
        <authorList>
            <person name="Ma L."/>
            <person name="Dong C."/>
            <person name="Song C."/>
            <person name="Wang X."/>
            <person name="Zheng X."/>
            <person name="Niu Y."/>
            <person name="Chen S."/>
            <person name="Feng W."/>
        </authorList>
    </citation>
    <scope>NUCLEOTIDE SEQUENCE [LARGE SCALE GENOMIC DNA]</scope>
    <source>
        <strain evidence="3">DH-2019</strain>
    </source>
</reference>
<dbReference type="PANTHER" id="PTHR11220:SF59">
    <property type="entry name" value="HEME-BINDING PROTEIN 2-LIKE"/>
    <property type="match status" value="1"/>
</dbReference>
<dbReference type="Gene3D" id="3.20.80.10">
    <property type="entry name" value="Regulatory factor, effector binding domain"/>
    <property type="match status" value="1"/>
</dbReference>
<feature type="signal peptide" evidence="2">
    <location>
        <begin position="1"/>
        <end position="23"/>
    </location>
</feature>
<dbReference type="Proteomes" id="UP001318860">
    <property type="component" value="Unassembled WGS sequence"/>
</dbReference>
<dbReference type="InterPro" id="IPR011256">
    <property type="entry name" value="Reg_factor_effector_dom_sf"/>
</dbReference>
<evidence type="ECO:0000313" key="4">
    <source>
        <dbReference type="Proteomes" id="UP001318860"/>
    </source>
</evidence>
<dbReference type="PANTHER" id="PTHR11220">
    <property type="entry name" value="HEME-BINDING PROTEIN-RELATED"/>
    <property type="match status" value="1"/>
</dbReference>
<dbReference type="EMBL" id="JABTTQ020000011">
    <property type="protein sequence ID" value="KAK6145940.1"/>
    <property type="molecule type" value="Genomic_DNA"/>
</dbReference>
<organism evidence="3 4">
    <name type="scientific">Rehmannia glutinosa</name>
    <name type="common">Chinese foxglove</name>
    <dbReference type="NCBI Taxonomy" id="99300"/>
    <lineage>
        <taxon>Eukaryota</taxon>
        <taxon>Viridiplantae</taxon>
        <taxon>Streptophyta</taxon>
        <taxon>Embryophyta</taxon>
        <taxon>Tracheophyta</taxon>
        <taxon>Spermatophyta</taxon>
        <taxon>Magnoliopsida</taxon>
        <taxon>eudicotyledons</taxon>
        <taxon>Gunneridae</taxon>
        <taxon>Pentapetalae</taxon>
        <taxon>asterids</taxon>
        <taxon>lamiids</taxon>
        <taxon>Lamiales</taxon>
        <taxon>Orobanchaceae</taxon>
        <taxon>Rehmannieae</taxon>
        <taxon>Rehmannia</taxon>
    </lineage>
</organism>
<comment type="similarity">
    <text evidence="1">Belongs to the HEBP family.</text>
</comment>
<dbReference type="SUPFAM" id="SSF55136">
    <property type="entry name" value="Probable bacterial effector-binding domain"/>
    <property type="match status" value="1"/>
</dbReference>
<dbReference type="InterPro" id="IPR006917">
    <property type="entry name" value="SOUL_heme-bd"/>
</dbReference>
<comment type="caution">
    <text evidence="3">The sequence shown here is derived from an EMBL/GenBank/DDBJ whole genome shotgun (WGS) entry which is preliminary data.</text>
</comment>
<evidence type="ECO:0000256" key="2">
    <source>
        <dbReference type="SAM" id="SignalP"/>
    </source>
</evidence>
<sequence length="210" mass="23693">MFSSTRALCVLIFLYFVALKCKGEGYKPLPNCTYVECPQYSVIHSEKEFEIRSYKDAVWVSSPNISESSYLGGFGGAKFLEAYFGGKNVEHVKIEKTLPAFLDVFPAPIYVQNTTYIVNYYVPKKYQNNVPTPLSPQVKPVKLPKHKYTAVRRFSGLDGDGTIAEQLDTLKKSLQGTPYQRATAVNQFTVAIYYNLYESDSVAEILLSFD</sequence>
<evidence type="ECO:0008006" key="5">
    <source>
        <dbReference type="Google" id="ProtNLM"/>
    </source>
</evidence>
<accession>A0ABR0WFK3</accession>
<keyword evidence="4" id="KW-1185">Reference proteome</keyword>
<gene>
    <name evidence="3" type="ORF">DH2020_019809</name>
</gene>
<feature type="chain" id="PRO_5046497922" description="Heme-binding protein" evidence="2">
    <location>
        <begin position="24"/>
        <end position="210"/>
    </location>
</feature>
<protein>
    <recommendedName>
        <fullName evidence="5">Heme-binding protein</fullName>
    </recommendedName>
</protein>
<proteinExistence type="inferred from homology"/>
<evidence type="ECO:0000313" key="3">
    <source>
        <dbReference type="EMBL" id="KAK6145940.1"/>
    </source>
</evidence>
<evidence type="ECO:0000256" key="1">
    <source>
        <dbReference type="ARBA" id="ARBA00009817"/>
    </source>
</evidence>
<dbReference type="Pfam" id="PF04832">
    <property type="entry name" value="SOUL"/>
    <property type="match status" value="1"/>
</dbReference>
<name>A0ABR0WFK3_REHGL</name>
<keyword evidence="2" id="KW-0732">Signal</keyword>